<dbReference type="PANTHER" id="PTHR30576:SF10">
    <property type="entry name" value="SLL5057 PROTEIN"/>
    <property type="match status" value="1"/>
</dbReference>
<keyword evidence="5" id="KW-1185">Reference proteome</keyword>
<name>A0ABW1I526_9PSEU</name>
<evidence type="ECO:0000313" key="5">
    <source>
        <dbReference type="Proteomes" id="UP001596119"/>
    </source>
</evidence>
<sequence>MTAAFDELTVDLSSVPVQRSVAAAHAVRPPARRPGTAWAVLNAVVAVLIVLVVLPVLLAVALAVILDRGPVFFRQTRVGQDGRHFQMIKFRSMVIDAEARLATLQAHNEAAGPLFKVAHDPRITTVGAVLRKYSLDELPQLFNVITGTMALVGPRPALQREVDHYCPSARRRLLVKPGMTGLWQVSGRSNLSWDESIALDTRYVDTWSPTLDLTILARTVRTVVRGDGAY</sequence>
<accession>A0ABW1I526</accession>
<comment type="caution">
    <text evidence="4">The sequence shown here is derived from an EMBL/GenBank/DDBJ whole genome shotgun (WGS) entry which is preliminary data.</text>
</comment>
<evidence type="ECO:0000313" key="4">
    <source>
        <dbReference type="EMBL" id="MFC5947898.1"/>
    </source>
</evidence>
<keyword evidence="2" id="KW-1133">Transmembrane helix</keyword>
<dbReference type="InterPro" id="IPR003362">
    <property type="entry name" value="Bact_transf"/>
</dbReference>
<evidence type="ECO:0000256" key="1">
    <source>
        <dbReference type="ARBA" id="ARBA00006464"/>
    </source>
</evidence>
<dbReference type="EMBL" id="JBHSQK010000011">
    <property type="protein sequence ID" value="MFC5947898.1"/>
    <property type="molecule type" value="Genomic_DNA"/>
</dbReference>
<dbReference type="GO" id="GO:0016740">
    <property type="term" value="F:transferase activity"/>
    <property type="evidence" value="ECO:0007669"/>
    <property type="project" value="UniProtKB-KW"/>
</dbReference>
<protein>
    <submittedName>
        <fullName evidence="4">Sugar transferase</fullName>
    </submittedName>
</protein>
<keyword evidence="2" id="KW-0812">Transmembrane</keyword>
<reference evidence="5" key="1">
    <citation type="journal article" date="2019" name="Int. J. Syst. Evol. Microbiol.">
        <title>The Global Catalogue of Microorganisms (GCM) 10K type strain sequencing project: providing services to taxonomists for standard genome sequencing and annotation.</title>
        <authorList>
            <consortium name="The Broad Institute Genomics Platform"/>
            <consortium name="The Broad Institute Genome Sequencing Center for Infectious Disease"/>
            <person name="Wu L."/>
            <person name="Ma J."/>
        </authorList>
    </citation>
    <scope>NUCLEOTIDE SEQUENCE [LARGE SCALE GENOMIC DNA]</scope>
    <source>
        <strain evidence="5">CGMCC 4.7397</strain>
    </source>
</reference>
<dbReference type="RefSeq" id="WP_379564961.1">
    <property type="nucleotide sequence ID" value="NZ_JBHSQK010000011.1"/>
</dbReference>
<organism evidence="4 5">
    <name type="scientific">Pseudonocardia lutea</name>
    <dbReference type="NCBI Taxonomy" id="2172015"/>
    <lineage>
        <taxon>Bacteria</taxon>
        <taxon>Bacillati</taxon>
        <taxon>Actinomycetota</taxon>
        <taxon>Actinomycetes</taxon>
        <taxon>Pseudonocardiales</taxon>
        <taxon>Pseudonocardiaceae</taxon>
        <taxon>Pseudonocardia</taxon>
    </lineage>
</organism>
<dbReference type="PANTHER" id="PTHR30576">
    <property type="entry name" value="COLANIC BIOSYNTHESIS UDP-GLUCOSE LIPID CARRIER TRANSFERASE"/>
    <property type="match status" value="1"/>
</dbReference>
<keyword evidence="4" id="KW-0808">Transferase</keyword>
<keyword evidence="2" id="KW-0472">Membrane</keyword>
<evidence type="ECO:0000256" key="2">
    <source>
        <dbReference type="SAM" id="Phobius"/>
    </source>
</evidence>
<comment type="similarity">
    <text evidence="1">Belongs to the bacterial sugar transferase family.</text>
</comment>
<gene>
    <name evidence="4" type="ORF">ACFQH9_06385</name>
</gene>
<feature type="domain" description="Bacterial sugar transferase" evidence="3">
    <location>
        <begin position="40"/>
        <end position="224"/>
    </location>
</feature>
<dbReference type="Pfam" id="PF02397">
    <property type="entry name" value="Bac_transf"/>
    <property type="match status" value="1"/>
</dbReference>
<proteinExistence type="inferred from homology"/>
<dbReference type="Proteomes" id="UP001596119">
    <property type="component" value="Unassembled WGS sequence"/>
</dbReference>
<evidence type="ECO:0000259" key="3">
    <source>
        <dbReference type="Pfam" id="PF02397"/>
    </source>
</evidence>
<feature type="transmembrane region" description="Helical" evidence="2">
    <location>
        <begin position="37"/>
        <end position="66"/>
    </location>
</feature>